<dbReference type="EMBL" id="JBHUIJ010000005">
    <property type="protein sequence ID" value="MFD2236720.1"/>
    <property type="molecule type" value="Genomic_DNA"/>
</dbReference>
<dbReference type="CDD" id="cd00291">
    <property type="entry name" value="SirA_YedF_YeeD"/>
    <property type="match status" value="1"/>
</dbReference>
<gene>
    <name evidence="3" type="ORF">ACFSKQ_04485</name>
</gene>
<accession>A0ABW5CHH7</accession>
<evidence type="ECO:0000313" key="3">
    <source>
        <dbReference type="EMBL" id="MFD2236720.1"/>
    </source>
</evidence>
<dbReference type="Proteomes" id="UP001597371">
    <property type="component" value="Unassembled WGS sequence"/>
</dbReference>
<organism evidence="3 4">
    <name type="scientific">Aureimonas populi</name>
    <dbReference type="NCBI Taxonomy" id="1701758"/>
    <lineage>
        <taxon>Bacteria</taxon>
        <taxon>Pseudomonadati</taxon>
        <taxon>Pseudomonadota</taxon>
        <taxon>Alphaproteobacteria</taxon>
        <taxon>Hyphomicrobiales</taxon>
        <taxon>Aurantimonadaceae</taxon>
        <taxon>Aureimonas</taxon>
    </lineage>
</organism>
<dbReference type="SUPFAM" id="SSF64307">
    <property type="entry name" value="SirA-like"/>
    <property type="match status" value="1"/>
</dbReference>
<dbReference type="PROSITE" id="PS01148">
    <property type="entry name" value="UPF0033"/>
    <property type="match status" value="1"/>
</dbReference>
<reference evidence="4" key="1">
    <citation type="journal article" date="2019" name="Int. J. Syst. Evol. Microbiol.">
        <title>The Global Catalogue of Microorganisms (GCM) 10K type strain sequencing project: providing services to taxonomists for standard genome sequencing and annotation.</title>
        <authorList>
            <consortium name="The Broad Institute Genomics Platform"/>
            <consortium name="The Broad Institute Genome Sequencing Center for Infectious Disease"/>
            <person name="Wu L."/>
            <person name="Ma J."/>
        </authorList>
    </citation>
    <scope>NUCLEOTIDE SEQUENCE [LARGE SCALE GENOMIC DNA]</scope>
    <source>
        <strain evidence="4">ZS-35-S2</strain>
    </source>
</reference>
<dbReference type="Pfam" id="PF01206">
    <property type="entry name" value="TusA"/>
    <property type="match status" value="1"/>
</dbReference>
<comment type="similarity">
    <text evidence="1">Belongs to the sulfur carrier protein TusA family.</text>
</comment>
<evidence type="ECO:0000256" key="1">
    <source>
        <dbReference type="ARBA" id="ARBA00008984"/>
    </source>
</evidence>
<evidence type="ECO:0000313" key="4">
    <source>
        <dbReference type="Proteomes" id="UP001597371"/>
    </source>
</evidence>
<keyword evidence="4" id="KW-1185">Reference proteome</keyword>
<comment type="caution">
    <text evidence="3">The sequence shown here is derived from an EMBL/GenBank/DDBJ whole genome shotgun (WGS) entry which is preliminary data.</text>
</comment>
<evidence type="ECO:0000259" key="2">
    <source>
        <dbReference type="PROSITE" id="PS01148"/>
    </source>
</evidence>
<dbReference type="PANTHER" id="PTHR33279">
    <property type="entry name" value="SULFUR CARRIER PROTEIN YEDF-RELATED"/>
    <property type="match status" value="1"/>
</dbReference>
<dbReference type="InterPro" id="IPR036868">
    <property type="entry name" value="TusA-like_sf"/>
</dbReference>
<dbReference type="RefSeq" id="WP_209740009.1">
    <property type="nucleotide sequence ID" value="NZ_CP072611.1"/>
</dbReference>
<proteinExistence type="inferred from homology"/>
<feature type="domain" description="UPF0033" evidence="2">
    <location>
        <begin position="4"/>
        <end position="28"/>
    </location>
</feature>
<name>A0ABW5CHH7_9HYPH</name>
<dbReference type="InterPro" id="IPR001455">
    <property type="entry name" value="TusA-like"/>
</dbReference>
<protein>
    <submittedName>
        <fullName evidence="3">Sulfurtransferase TusA family protein</fullName>
    </submittedName>
</protein>
<sequence>MERLDLCGLKCPLPALKTARRLAALPPGTLLEVLADDPLAALDIGHLCRSEGHELVEQPRGGGAAGRFLIRRGS</sequence>
<dbReference type="PANTHER" id="PTHR33279:SF6">
    <property type="entry name" value="SULFUR CARRIER PROTEIN YEDF-RELATED"/>
    <property type="match status" value="1"/>
</dbReference>
<dbReference type="Gene3D" id="3.30.110.40">
    <property type="entry name" value="TusA-like domain"/>
    <property type="match status" value="1"/>
</dbReference>